<dbReference type="InterPro" id="IPR024485">
    <property type="entry name" value="DUF2680"/>
</dbReference>
<name>B0KAP7_THEP3</name>
<evidence type="ECO:0000313" key="3">
    <source>
        <dbReference type="EMBL" id="ABY95181.1"/>
    </source>
</evidence>
<keyword evidence="4" id="KW-1185">Reference proteome</keyword>
<dbReference type="STRING" id="340099.Teth39_1534"/>
<proteinExistence type="predicted"/>
<dbReference type="Pfam" id="PF10925">
    <property type="entry name" value="DUF2680"/>
    <property type="match status" value="3"/>
</dbReference>
<feature type="signal peptide" evidence="2">
    <location>
        <begin position="1"/>
        <end position="36"/>
    </location>
</feature>
<evidence type="ECO:0000313" key="4">
    <source>
        <dbReference type="Proteomes" id="UP000002156"/>
    </source>
</evidence>
<evidence type="ECO:0000256" key="2">
    <source>
        <dbReference type="SAM" id="SignalP"/>
    </source>
</evidence>
<gene>
    <name evidence="3" type="ordered locus">Teth39_1534</name>
</gene>
<feature type="region of interest" description="Disordered" evidence="1">
    <location>
        <begin position="287"/>
        <end position="309"/>
    </location>
</feature>
<dbReference type="EMBL" id="CP000924">
    <property type="protein sequence ID" value="ABY95181.1"/>
    <property type="molecule type" value="Genomic_DNA"/>
</dbReference>
<dbReference type="KEGG" id="tpd:Teth39_1534"/>
<feature type="chain" id="PRO_5002751096" description="DUF2680 domain-containing protein" evidence="2">
    <location>
        <begin position="37"/>
        <end position="309"/>
    </location>
</feature>
<protein>
    <recommendedName>
        <fullName evidence="5">DUF2680 domain-containing protein</fullName>
    </recommendedName>
</protein>
<organism evidence="3 4">
    <name type="scientific">Thermoanaerobacter pseudethanolicus (strain ATCC 33223 / 39E)</name>
    <name type="common">Clostridium thermohydrosulfuricum</name>
    <dbReference type="NCBI Taxonomy" id="340099"/>
    <lineage>
        <taxon>Bacteria</taxon>
        <taxon>Bacillati</taxon>
        <taxon>Bacillota</taxon>
        <taxon>Clostridia</taxon>
        <taxon>Thermoanaerobacterales</taxon>
        <taxon>Thermoanaerobacteraceae</taxon>
        <taxon>Thermoanaerobacter</taxon>
    </lineage>
</organism>
<dbReference type="AlphaFoldDB" id="B0KAP7"/>
<keyword evidence="2" id="KW-0732">Signal</keyword>
<dbReference type="HOGENOM" id="CLU_936694_0_0_9"/>
<evidence type="ECO:0000256" key="1">
    <source>
        <dbReference type="SAM" id="MobiDB-lite"/>
    </source>
</evidence>
<reference evidence="4" key="1">
    <citation type="submission" date="2008-01" db="EMBL/GenBank/DDBJ databases">
        <title>Complete sequence of Thermoanaerobacter pseudethanolicus 39E.</title>
        <authorList>
            <person name="Copeland A."/>
            <person name="Lucas S."/>
            <person name="Lapidus A."/>
            <person name="Barry K."/>
            <person name="Glavina del Rio T."/>
            <person name="Dalin E."/>
            <person name="Tice H."/>
            <person name="Pitluck S."/>
            <person name="Bruce D."/>
            <person name="Goodwin L."/>
            <person name="Saunders E."/>
            <person name="Brettin T."/>
            <person name="Detter J.C."/>
            <person name="Han C."/>
            <person name="Schmutz J."/>
            <person name="Larimer F."/>
            <person name="Land M."/>
            <person name="Hauser L."/>
            <person name="Kyrpides N."/>
            <person name="Lykidis A."/>
            <person name="Hemme C."/>
            <person name="Fields M.W."/>
            <person name="He Z."/>
            <person name="Zhou J."/>
            <person name="Richardson P."/>
        </authorList>
    </citation>
    <scope>NUCLEOTIDE SEQUENCE [LARGE SCALE GENOMIC DNA]</scope>
    <source>
        <strain evidence="4">ATCC 33223 / DSM 2355 / 39E</strain>
    </source>
</reference>
<evidence type="ECO:0008006" key="5">
    <source>
        <dbReference type="Google" id="ProtNLM"/>
    </source>
</evidence>
<feature type="compositionally biased region" description="Polar residues" evidence="1">
    <location>
        <begin position="292"/>
        <end position="309"/>
    </location>
</feature>
<accession>B0KAP7</accession>
<dbReference type="eggNOG" id="ENOG502ZBXS">
    <property type="taxonomic scope" value="Bacteria"/>
</dbReference>
<dbReference type="Proteomes" id="UP000002156">
    <property type="component" value="Chromosome"/>
</dbReference>
<sequence precursor="true">MKKEKFKRRYPYMKRNKWLIVLAVVLALAIPLTVFAANTDSPLTNSIKGFFGIDTSKLTPEQEQIITDYNKRIADLEKEFINKLLSEGLITQQQADNIIKNIDSKVSKANQDNVPFFIGGGRGFDKGYFGIGPIDTSKLTEQQKAALTEIYKQMASLQKDIVNKLVSEGLLTQDQANKITSAIDNTIANADKKGYAMFGGNDGLGFILRGVDPSKLTDQQKNELINYYKQMAQLQKQLVDKFVSFGVITQDQGNTIKNRIDTMVKNMQQNGLPQGFFKHFEGKRGNFKGKWQNGNGQTNTAPQGYSNSL</sequence>